<organism evidence="3 4">
    <name type="scientific">Tetrabaena socialis</name>
    <dbReference type="NCBI Taxonomy" id="47790"/>
    <lineage>
        <taxon>Eukaryota</taxon>
        <taxon>Viridiplantae</taxon>
        <taxon>Chlorophyta</taxon>
        <taxon>core chlorophytes</taxon>
        <taxon>Chlorophyceae</taxon>
        <taxon>CS clade</taxon>
        <taxon>Chlamydomonadales</taxon>
        <taxon>Tetrabaenaceae</taxon>
        <taxon>Tetrabaena</taxon>
    </lineage>
</organism>
<dbReference type="OrthoDB" id="41445at2759"/>
<evidence type="ECO:0000259" key="2">
    <source>
        <dbReference type="Pfam" id="PF01878"/>
    </source>
</evidence>
<dbReference type="Proteomes" id="UP000236333">
    <property type="component" value="Unassembled WGS sequence"/>
</dbReference>
<feature type="region of interest" description="Disordered" evidence="1">
    <location>
        <begin position="80"/>
        <end position="107"/>
    </location>
</feature>
<dbReference type="EMBL" id="PGGS01000871">
    <property type="protein sequence ID" value="PNH01518.1"/>
    <property type="molecule type" value="Genomic_DNA"/>
</dbReference>
<dbReference type="AlphaFoldDB" id="A0A2J7ZMM6"/>
<dbReference type="Gene3D" id="3.10.590.10">
    <property type="entry name" value="ph1033 like domains"/>
    <property type="match status" value="1"/>
</dbReference>
<reference evidence="3 4" key="1">
    <citation type="journal article" date="2017" name="Mol. Biol. Evol.">
        <title>The 4-celled Tetrabaena socialis nuclear genome reveals the essential components for genetic control of cell number at the origin of multicellularity in the volvocine lineage.</title>
        <authorList>
            <person name="Featherston J."/>
            <person name="Arakaki Y."/>
            <person name="Hanschen E.R."/>
            <person name="Ferris P.J."/>
            <person name="Michod R.E."/>
            <person name="Olson B.J.S.C."/>
            <person name="Nozaki H."/>
            <person name="Durand P.M."/>
        </authorList>
    </citation>
    <scope>NUCLEOTIDE SEQUENCE [LARGE SCALE GENOMIC DNA]</scope>
    <source>
        <strain evidence="3 4">NIES-571</strain>
    </source>
</reference>
<dbReference type="Pfam" id="PF01878">
    <property type="entry name" value="EVE"/>
    <property type="match status" value="1"/>
</dbReference>
<proteinExistence type="predicted"/>
<evidence type="ECO:0000313" key="3">
    <source>
        <dbReference type="EMBL" id="PNH01518.1"/>
    </source>
</evidence>
<evidence type="ECO:0000313" key="4">
    <source>
        <dbReference type="Proteomes" id="UP000236333"/>
    </source>
</evidence>
<name>A0A2J7ZMM6_9CHLO</name>
<keyword evidence="4" id="KW-1185">Reference proteome</keyword>
<comment type="caution">
    <text evidence="3">The sequence shown here is derived from an EMBL/GenBank/DDBJ whole genome shotgun (WGS) entry which is preliminary data.</text>
</comment>
<evidence type="ECO:0000256" key="1">
    <source>
        <dbReference type="SAM" id="MobiDB-lite"/>
    </source>
</evidence>
<dbReference type="InterPro" id="IPR002740">
    <property type="entry name" value="EVE_domain"/>
</dbReference>
<gene>
    <name evidence="3" type="ORF">TSOC_012582</name>
</gene>
<dbReference type="SUPFAM" id="SSF88697">
    <property type="entry name" value="PUA domain-like"/>
    <property type="match status" value="1"/>
</dbReference>
<protein>
    <recommendedName>
        <fullName evidence="2">EVE domain-containing protein</fullName>
    </recommendedName>
</protein>
<dbReference type="InterPro" id="IPR015947">
    <property type="entry name" value="PUA-like_sf"/>
</dbReference>
<accession>A0A2J7ZMM6</accession>
<feature type="domain" description="EVE" evidence="2">
    <location>
        <begin position="44"/>
        <end position="69"/>
    </location>
</feature>
<sequence>MTEEPLGGGGLRFVAMGREWPLRPGAAAETLVRGPRPSAEAGPGVRNAQARNIMRSMKLGEEALFYHSPTSLFPLPNPTCLEPRRPQHPRLKAFGQDVYQQQQQQQH</sequence>